<dbReference type="RefSeq" id="WP_377213693.1">
    <property type="nucleotide sequence ID" value="NZ_JBHTJV010000025.1"/>
</dbReference>
<evidence type="ECO:0000313" key="1">
    <source>
        <dbReference type="EMBL" id="MFD0917653.1"/>
    </source>
</evidence>
<protein>
    <submittedName>
        <fullName evidence="1">RHS repeat domain-containing protein</fullName>
    </submittedName>
</protein>
<sequence length="68" mass="7717">MFDHRFSLHVTNAANRLTEDEAFTFEYDVNGNLVRKTDKANGLTWRYVHSVYDELVSVTRHASSAVGG</sequence>
<dbReference type="Proteomes" id="UP001597101">
    <property type="component" value="Unassembled WGS sequence"/>
</dbReference>
<keyword evidence="2" id="KW-1185">Reference proteome</keyword>
<name>A0ABW3FIP6_9HYPH</name>
<dbReference type="InterPro" id="IPR031325">
    <property type="entry name" value="RHS_repeat"/>
</dbReference>
<gene>
    <name evidence="1" type="ORF">ACFQ14_14720</name>
</gene>
<evidence type="ECO:0000313" key="2">
    <source>
        <dbReference type="Proteomes" id="UP001597101"/>
    </source>
</evidence>
<reference evidence="2" key="1">
    <citation type="journal article" date="2019" name="Int. J. Syst. Evol. Microbiol.">
        <title>The Global Catalogue of Microorganisms (GCM) 10K type strain sequencing project: providing services to taxonomists for standard genome sequencing and annotation.</title>
        <authorList>
            <consortium name="The Broad Institute Genomics Platform"/>
            <consortium name="The Broad Institute Genome Sequencing Center for Infectious Disease"/>
            <person name="Wu L."/>
            <person name="Ma J."/>
        </authorList>
    </citation>
    <scope>NUCLEOTIDE SEQUENCE [LARGE SCALE GENOMIC DNA]</scope>
    <source>
        <strain evidence="2">CCUG 60023</strain>
    </source>
</reference>
<comment type="caution">
    <text evidence="1">The sequence shown here is derived from an EMBL/GenBank/DDBJ whole genome shotgun (WGS) entry which is preliminary data.</text>
</comment>
<proteinExistence type="predicted"/>
<accession>A0ABW3FIP6</accession>
<dbReference type="Pfam" id="PF05593">
    <property type="entry name" value="RHS_repeat"/>
    <property type="match status" value="1"/>
</dbReference>
<dbReference type="EMBL" id="JBHTJV010000025">
    <property type="protein sequence ID" value="MFD0917653.1"/>
    <property type="molecule type" value="Genomic_DNA"/>
</dbReference>
<organism evidence="1 2">
    <name type="scientific">Pseudahrensia aquimaris</name>
    <dbReference type="NCBI Taxonomy" id="744461"/>
    <lineage>
        <taxon>Bacteria</taxon>
        <taxon>Pseudomonadati</taxon>
        <taxon>Pseudomonadota</taxon>
        <taxon>Alphaproteobacteria</taxon>
        <taxon>Hyphomicrobiales</taxon>
        <taxon>Ahrensiaceae</taxon>
        <taxon>Pseudahrensia</taxon>
    </lineage>
</organism>